<keyword evidence="6" id="KW-1185">Reference proteome</keyword>
<accession>A0ABV9LUW1</accession>
<dbReference type="PANTHER" id="PTHR33619">
    <property type="entry name" value="POLYSACCHARIDE EXPORT PROTEIN GFCE-RELATED"/>
    <property type="match status" value="1"/>
</dbReference>
<comment type="caution">
    <text evidence="5">The sequence shown here is derived from an EMBL/GenBank/DDBJ whole genome shotgun (WGS) entry which is preliminary data.</text>
</comment>
<dbReference type="InterPro" id="IPR003715">
    <property type="entry name" value="Poly_export_N"/>
</dbReference>
<feature type="domain" description="Polysaccharide export protein N-terminal" evidence="3">
    <location>
        <begin position="87"/>
        <end position="161"/>
    </location>
</feature>
<evidence type="ECO:0000313" key="6">
    <source>
        <dbReference type="Proteomes" id="UP001595897"/>
    </source>
</evidence>
<reference evidence="6" key="1">
    <citation type="journal article" date="2019" name="Int. J. Syst. Evol. Microbiol.">
        <title>The Global Catalogue of Microorganisms (GCM) 10K type strain sequencing project: providing services to taxonomists for standard genome sequencing and annotation.</title>
        <authorList>
            <consortium name="The Broad Institute Genomics Platform"/>
            <consortium name="The Broad Institute Genome Sequencing Center for Infectious Disease"/>
            <person name="Wu L."/>
            <person name="Ma J."/>
        </authorList>
    </citation>
    <scope>NUCLEOTIDE SEQUENCE [LARGE SCALE GENOMIC DNA]</scope>
    <source>
        <strain evidence="6">KACC 12507</strain>
    </source>
</reference>
<evidence type="ECO:0000256" key="2">
    <source>
        <dbReference type="SAM" id="SignalP"/>
    </source>
</evidence>
<dbReference type="PANTHER" id="PTHR33619:SF3">
    <property type="entry name" value="POLYSACCHARIDE EXPORT PROTEIN GFCE-RELATED"/>
    <property type="match status" value="1"/>
</dbReference>
<evidence type="ECO:0000259" key="4">
    <source>
        <dbReference type="Pfam" id="PF10531"/>
    </source>
</evidence>
<dbReference type="Proteomes" id="UP001595897">
    <property type="component" value="Unassembled WGS sequence"/>
</dbReference>
<gene>
    <name evidence="5" type="ORF">ACFO4O_07935</name>
</gene>
<organism evidence="5 6">
    <name type="scientific">Glaciecola siphonariae</name>
    <dbReference type="NCBI Taxonomy" id="521012"/>
    <lineage>
        <taxon>Bacteria</taxon>
        <taxon>Pseudomonadati</taxon>
        <taxon>Pseudomonadota</taxon>
        <taxon>Gammaproteobacteria</taxon>
        <taxon>Alteromonadales</taxon>
        <taxon>Alteromonadaceae</taxon>
        <taxon>Glaciecola</taxon>
    </lineage>
</organism>
<feature type="chain" id="PRO_5046792087" evidence="2">
    <location>
        <begin position="22"/>
        <end position="568"/>
    </location>
</feature>
<feature type="signal peptide" evidence="2">
    <location>
        <begin position="1"/>
        <end position="21"/>
    </location>
</feature>
<evidence type="ECO:0000259" key="3">
    <source>
        <dbReference type="Pfam" id="PF02563"/>
    </source>
</evidence>
<protein>
    <submittedName>
        <fullName evidence="5">Polysaccharide biosynthesis/export family protein</fullName>
    </submittedName>
</protein>
<dbReference type="RefSeq" id="WP_382407193.1">
    <property type="nucleotide sequence ID" value="NZ_JBHSGU010000002.1"/>
</dbReference>
<evidence type="ECO:0000313" key="5">
    <source>
        <dbReference type="EMBL" id="MFC4700080.1"/>
    </source>
</evidence>
<dbReference type="InterPro" id="IPR019554">
    <property type="entry name" value="Soluble_ligand-bd"/>
</dbReference>
<evidence type="ECO:0000256" key="1">
    <source>
        <dbReference type="ARBA" id="ARBA00022729"/>
    </source>
</evidence>
<dbReference type="EMBL" id="JBHSGU010000002">
    <property type="protein sequence ID" value="MFC4700080.1"/>
    <property type="molecule type" value="Genomic_DNA"/>
</dbReference>
<feature type="domain" description="Soluble ligand binding" evidence="4">
    <location>
        <begin position="463"/>
        <end position="504"/>
    </location>
</feature>
<dbReference type="Gene3D" id="3.10.560.10">
    <property type="entry name" value="Outer membrane lipoprotein wza domain like"/>
    <property type="match status" value="2"/>
</dbReference>
<name>A0ABV9LUW1_9ALTE</name>
<proteinExistence type="predicted"/>
<sequence>MRIFALTISLLLCIYSSHTNAQSAEQLAQAQEQAAASADIPLESYIKSQNSERLLPLRNNGSTDQEITPFGANLFEKNTAARQRATVNPEYLIAPGDKISIQLWGAVDSANVHIVDNQGNIFVPSIGPIQVAGLRAQNLNEAVTARVKQIYTDNVNIYVNLLASTPVGVFVTGNVERPGQYAGSASDSILFYLQQAGGILPARGSYRQIDIIREQAVVASIDLYDFMLSGRLSSHAFKDGDVVLVNPRGPSVVVEGVESTPRSYELNAPQVDGAGVLKLVRPDVDVTHVSITGVRSQQPIARYLTLDSFSNFTVQDGDTLLFNDDLRAQVISVMLAGSYLGPSFYALDNSARLHDLLASVPVEPSQANIDAVYILRESVKQEQKRLLDDALDRLERSIFTAPASSDGEARLRAQEAQLVSEFIERARKIEPLGRVVVAVDGQVANIRLEQGDEVVIPPYSDLVNVAGEVMLPQAIVYQEGRTIEQYIGLAGGFTDRANKATFLLVHANGATTLIDDGGPWFSQNSARALQPGDQILILPKVDSKLMQTVKDITQIIFQIAVAANVATN</sequence>
<keyword evidence="1 2" id="KW-0732">Signal</keyword>
<dbReference type="Gene3D" id="3.30.1950.10">
    <property type="entry name" value="wza like domain"/>
    <property type="match status" value="1"/>
</dbReference>
<dbReference type="InterPro" id="IPR049712">
    <property type="entry name" value="Poly_export"/>
</dbReference>
<dbReference type="Pfam" id="PF10531">
    <property type="entry name" value="SLBB"/>
    <property type="match status" value="1"/>
</dbReference>
<dbReference type="Pfam" id="PF02563">
    <property type="entry name" value="Poly_export"/>
    <property type="match status" value="1"/>
</dbReference>